<evidence type="ECO:0000313" key="3">
    <source>
        <dbReference type="EMBL" id="OZY58147.1"/>
    </source>
</evidence>
<proteinExistence type="predicted"/>
<dbReference type="AlphaFoldDB" id="A0A266N853"/>
<evidence type="ECO:0000259" key="2">
    <source>
        <dbReference type="Pfam" id="PF16220"/>
    </source>
</evidence>
<dbReference type="EMBL" id="NQKI01000032">
    <property type="protein sequence ID" value="OZY58147.1"/>
    <property type="molecule type" value="Genomic_DNA"/>
</dbReference>
<keyword evidence="1" id="KW-1133">Transmembrane helix</keyword>
<dbReference type="OrthoDB" id="7023656at2"/>
<dbReference type="InterPro" id="IPR032623">
    <property type="entry name" value="FecR_N"/>
</dbReference>
<protein>
    <recommendedName>
        <fullName evidence="2">FecR N-terminal domain-containing protein</fullName>
    </recommendedName>
</protein>
<dbReference type="RefSeq" id="WP_094994576.1">
    <property type="nucleotide sequence ID" value="NZ_NQKI01000032.1"/>
</dbReference>
<reference evidence="3 4" key="1">
    <citation type="submission" date="2017-08" db="EMBL/GenBank/DDBJ databases">
        <title>Genomic and metabolic characterisation of spoilage-associated Pseudomonas species.</title>
        <authorList>
            <person name="Stanborough T."/>
            <person name="Fegan N."/>
            <person name="Powell S.M."/>
            <person name="Singh T."/>
            <person name="Tamplin M.L."/>
            <person name="Chandry P.S."/>
        </authorList>
    </citation>
    <scope>NUCLEOTIDE SEQUENCE [LARGE SCALE GENOMIC DNA]</scope>
    <source>
        <strain evidence="3 4">L1802</strain>
    </source>
</reference>
<evidence type="ECO:0000313" key="4">
    <source>
        <dbReference type="Proteomes" id="UP000215788"/>
    </source>
</evidence>
<comment type="caution">
    <text evidence="3">The sequence shown here is derived from an EMBL/GenBank/DDBJ whole genome shotgun (WGS) entry which is preliminary data.</text>
</comment>
<evidence type="ECO:0000256" key="1">
    <source>
        <dbReference type="SAM" id="Phobius"/>
    </source>
</evidence>
<dbReference type="Proteomes" id="UP000215788">
    <property type="component" value="Unassembled WGS sequence"/>
</dbReference>
<gene>
    <name evidence="3" type="ORF">CJF39_17525</name>
</gene>
<keyword evidence="1" id="KW-0812">Transmembrane</keyword>
<name>A0A266N853_9PSED</name>
<accession>A0A266N853</accession>
<feature type="domain" description="FecR N-terminal" evidence="2">
    <location>
        <begin position="11"/>
        <end position="51"/>
    </location>
</feature>
<keyword evidence="1" id="KW-0472">Membrane</keyword>
<organism evidence="3 4">
    <name type="scientific">Pseudomonas lundensis</name>
    <dbReference type="NCBI Taxonomy" id="86185"/>
    <lineage>
        <taxon>Bacteria</taxon>
        <taxon>Pseudomonadati</taxon>
        <taxon>Pseudomonadota</taxon>
        <taxon>Gammaproteobacteria</taxon>
        <taxon>Pseudomonadales</taxon>
        <taxon>Pseudomonadaceae</taxon>
        <taxon>Pseudomonas</taxon>
    </lineage>
</organism>
<dbReference type="Pfam" id="PF16220">
    <property type="entry name" value="DUF4880"/>
    <property type="match status" value="1"/>
</dbReference>
<sequence>MSKSSVDPITRAAVEWMLLLESGHACPSERQVFKAWLAEDPAHLAAWQRVANALSFNPRARATDPDLLKQVQRMLNGRSFFTRHKALQHALLAVLVGLGVLASGLLCQG</sequence>
<feature type="transmembrane region" description="Helical" evidence="1">
    <location>
        <begin position="86"/>
        <end position="106"/>
    </location>
</feature>